<evidence type="ECO:0000256" key="1">
    <source>
        <dbReference type="ARBA" id="ARBA00006914"/>
    </source>
</evidence>
<dbReference type="Proteomes" id="UP001208689">
    <property type="component" value="Chromosome"/>
</dbReference>
<name>A0ABY6HPD9_9ARCH</name>
<organism evidence="7 8">
    <name type="scientific">Candidatus Lokiarchaeum ossiferum</name>
    <dbReference type="NCBI Taxonomy" id="2951803"/>
    <lineage>
        <taxon>Archaea</taxon>
        <taxon>Promethearchaeati</taxon>
        <taxon>Promethearchaeota</taxon>
        <taxon>Promethearchaeia</taxon>
        <taxon>Promethearchaeales</taxon>
        <taxon>Promethearchaeaceae</taxon>
        <taxon>Candidatus Lokiarchaeum</taxon>
    </lineage>
</organism>
<dbReference type="InterPro" id="IPR032501">
    <property type="entry name" value="Prot_ATP_ID_OB_2nd"/>
</dbReference>
<sequence length="421" mass="47726">MPRSKATQYVDNDKLSTFEPNQLTEEIRRLRQMEKLILRKKLAMEMKLQNVLADRDMYKRKFLEAQTKLEQLNLNPLPVAVVEKLITEDENRAVVRLISGQMFVCHYDPNLAIHEGDNVALHQRSMSIMEVLPSFIDPNVVAMELMTLPDTTYEEIGGLSQEIMEMREVIELSLSQPEVFKEFNISPPRGVLLYGPPGTGKTLLAKATANGAQAKFLKLAAPELVQKFIGEGARLVREIFKKARDEKGPVIVFVDEIDAIAAHRTAENQSGEREVNRTLMQLLAEMDGFENNDNIRLIAATNRIDILDPAILRPGRFDRIIELPLPNEASRQAIFKIHLKKTPKYGIHLEELAQRSDELSGADIKAVCMEASMIALRDHLNNTKKARKRVLQKDLLKAIENFKTKRKIQSNPPTQSVGLYA</sequence>
<protein>
    <submittedName>
        <fullName evidence="7">Proteasome-activating nucleotidase</fullName>
    </submittedName>
</protein>
<keyword evidence="8" id="KW-1185">Reference proteome</keyword>
<dbReference type="InterPro" id="IPR041569">
    <property type="entry name" value="AAA_lid_3"/>
</dbReference>
<dbReference type="Pfam" id="PF16450">
    <property type="entry name" value="Prot_ATP_ID_OB_C"/>
    <property type="match status" value="1"/>
</dbReference>
<comment type="similarity">
    <text evidence="1 5">Belongs to the AAA ATPase family.</text>
</comment>
<evidence type="ECO:0000256" key="4">
    <source>
        <dbReference type="ARBA" id="ARBA00022942"/>
    </source>
</evidence>
<dbReference type="Pfam" id="PF00004">
    <property type="entry name" value="AAA"/>
    <property type="match status" value="1"/>
</dbReference>
<gene>
    <name evidence="7" type="ORF">NEF87_001647</name>
</gene>
<dbReference type="EMBL" id="CP104013">
    <property type="protein sequence ID" value="UYP45362.1"/>
    <property type="molecule type" value="Genomic_DNA"/>
</dbReference>
<dbReference type="PROSITE" id="PS00674">
    <property type="entry name" value="AAA"/>
    <property type="match status" value="1"/>
</dbReference>
<dbReference type="Gene3D" id="2.40.50.140">
    <property type="entry name" value="Nucleic acid-binding proteins"/>
    <property type="match status" value="1"/>
</dbReference>
<evidence type="ECO:0000259" key="6">
    <source>
        <dbReference type="SMART" id="SM00382"/>
    </source>
</evidence>
<dbReference type="SMART" id="SM00382">
    <property type="entry name" value="AAA"/>
    <property type="match status" value="1"/>
</dbReference>
<proteinExistence type="inferred from homology"/>
<dbReference type="PANTHER" id="PTHR23073">
    <property type="entry name" value="26S PROTEASOME REGULATORY SUBUNIT"/>
    <property type="match status" value="1"/>
</dbReference>
<accession>A0ABY6HPD9</accession>
<dbReference type="Gene3D" id="1.10.8.60">
    <property type="match status" value="1"/>
</dbReference>
<dbReference type="Gene3D" id="3.40.50.300">
    <property type="entry name" value="P-loop containing nucleotide triphosphate hydrolases"/>
    <property type="match status" value="1"/>
</dbReference>
<evidence type="ECO:0000313" key="7">
    <source>
        <dbReference type="EMBL" id="UYP45362.1"/>
    </source>
</evidence>
<dbReference type="Pfam" id="PF17862">
    <property type="entry name" value="AAA_lid_3"/>
    <property type="match status" value="1"/>
</dbReference>
<dbReference type="InterPro" id="IPR012340">
    <property type="entry name" value="NA-bd_OB-fold"/>
</dbReference>
<dbReference type="InterPro" id="IPR003593">
    <property type="entry name" value="AAA+_ATPase"/>
</dbReference>
<evidence type="ECO:0000256" key="3">
    <source>
        <dbReference type="ARBA" id="ARBA00022840"/>
    </source>
</evidence>
<dbReference type="InterPro" id="IPR003960">
    <property type="entry name" value="ATPase_AAA_CS"/>
</dbReference>
<evidence type="ECO:0000313" key="8">
    <source>
        <dbReference type="Proteomes" id="UP001208689"/>
    </source>
</evidence>
<dbReference type="InterPro" id="IPR003959">
    <property type="entry name" value="ATPase_AAA_core"/>
</dbReference>
<dbReference type="InterPro" id="IPR050221">
    <property type="entry name" value="26S_Proteasome_ATPase"/>
</dbReference>
<dbReference type="SUPFAM" id="SSF52540">
    <property type="entry name" value="P-loop containing nucleoside triphosphate hydrolases"/>
    <property type="match status" value="1"/>
</dbReference>
<dbReference type="GO" id="GO:0000502">
    <property type="term" value="C:proteasome complex"/>
    <property type="evidence" value="ECO:0007669"/>
    <property type="project" value="UniProtKB-KW"/>
</dbReference>
<reference evidence="7" key="1">
    <citation type="submission" date="2022-09" db="EMBL/GenBank/DDBJ databases">
        <title>Actin cytoskeleton and complex cell architecture in an #Asgard archaeon.</title>
        <authorList>
            <person name="Ponce Toledo R.I."/>
            <person name="Schleper C."/>
            <person name="Rodrigues Oliveira T."/>
            <person name="Wollweber F."/>
            <person name="Xu J."/>
            <person name="Rittmann S."/>
            <person name="Klingl A."/>
            <person name="Pilhofer M."/>
        </authorList>
    </citation>
    <scope>NUCLEOTIDE SEQUENCE</scope>
    <source>
        <strain evidence="7">B-35</strain>
    </source>
</reference>
<keyword evidence="4 7" id="KW-0647">Proteasome</keyword>
<keyword evidence="2 5" id="KW-0547">Nucleotide-binding</keyword>
<evidence type="ECO:0000256" key="5">
    <source>
        <dbReference type="RuleBase" id="RU003651"/>
    </source>
</evidence>
<feature type="domain" description="AAA+ ATPase" evidence="6">
    <location>
        <begin position="187"/>
        <end position="327"/>
    </location>
</feature>
<keyword evidence="3 5" id="KW-0067">ATP-binding</keyword>
<dbReference type="InterPro" id="IPR027417">
    <property type="entry name" value="P-loop_NTPase"/>
</dbReference>
<evidence type="ECO:0000256" key="2">
    <source>
        <dbReference type="ARBA" id="ARBA00022741"/>
    </source>
</evidence>